<organism evidence="2">
    <name type="scientific">marine sediment metagenome</name>
    <dbReference type="NCBI Taxonomy" id="412755"/>
    <lineage>
        <taxon>unclassified sequences</taxon>
        <taxon>metagenomes</taxon>
        <taxon>ecological metagenomes</taxon>
    </lineage>
</organism>
<comment type="caution">
    <text evidence="2">The sequence shown here is derived from an EMBL/GenBank/DDBJ whole genome shotgun (WGS) entry which is preliminary data.</text>
</comment>
<evidence type="ECO:0000313" key="2">
    <source>
        <dbReference type="EMBL" id="KKN44796.1"/>
    </source>
</evidence>
<proteinExistence type="predicted"/>
<dbReference type="InterPro" id="IPR021869">
    <property type="entry name" value="RNase_Zc3h12_NYN"/>
</dbReference>
<dbReference type="Pfam" id="PF11977">
    <property type="entry name" value="RNase_Zc3h12a"/>
    <property type="match status" value="1"/>
</dbReference>
<sequence length="150" mass="17409">MVKINIIVDGSNVAFFKRNKRKEAKLQNLEILISFLEKLSTKFPINHEIITDASLRYRIDKKSELEKLYNTGKLLQCPSKIQADEFLLEFFKLHPEDTIIISNDNFSEFENVNPIVCKFMIIMKEIIILPNLTAFFNDVDKPQMEGKAIA</sequence>
<gene>
    <name evidence="2" type="ORF">LCGC14_0689620</name>
</gene>
<accession>A0A0F9T766</accession>
<dbReference type="EMBL" id="LAZR01001429">
    <property type="protein sequence ID" value="KKN44796.1"/>
    <property type="molecule type" value="Genomic_DNA"/>
</dbReference>
<reference evidence="2" key="1">
    <citation type="journal article" date="2015" name="Nature">
        <title>Complex archaea that bridge the gap between prokaryotes and eukaryotes.</title>
        <authorList>
            <person name="Spang A."/>
            <person name="Saw J.H."/>
            <person name="Jorgensen S.L."/>
            <person name="Zaremba-Niedzwiedzka K."/>
            <person name="Martijn J."/>
            <person name="Lind A.E."/>
            <person name="van Eijk R."/>
            <person name="Schleper C."/>
            <person name="Guy L."/>
            <person name="Ettema T.J."/>
        </authorList>
    </citation>
    <scope>NUCLEOTIDE SEQUENCE</scope>
</reference>
<protein>
    <recommendedName>
        <fullName evidence="1">RNase NYN domain-containing protein</fullName>
    </recommendedName>
</protein>
<dbReference type="Gene3D" id="3.40.50.11980">
    <property type="match status" value="1"/>
</dbReference>
<dbReference type="AlphaFoldDB" id="A0A0F9T766"/>
<name>A0A0F9T766_9ZZZZ</name>
<evidence type="ECO:0000259" key="1">
    <source>
        <dbReference type="Pfam" id="PF11977"/>
    </source>
</evidence>
<feature type="domain" description="RNase NYN" evidence="1">
    <location>
        <begin position="5"/>
        <end position="114"/>
    </location>
</feature>